<evidence type="ECO:0000313" key="12">
    <source>
        <dbReference type="Proteomes" id="UP000327493"/>
    </source>
</evidence>
<evidence type="ECO:0000256" key="3">
    <source>
        <dbReference type="ARBA" id="ARBA00023136"/>
    </source>
</evidence>
<evidence type="ECO:0000256" key="5">
    <source>
        <dbReference type="ARBA" id="ARBA00023180"/>
    </source>
</evidence>
<dbReference type="Pfam" id="PF07686">
    <property type="entry name" value="V-set"/>
    <property type="match status" value="1"/>
</dbReference>
<dbReference type="PANTHER" id="PTHR24100">
    <property type="entry name" value="BUTYROPHILIN"/>
    <property type="match status" value="1"/>
</dbReference>
<feature type="compositionally biased region" description="Acidic residues" evidence="7">
    <location>
        <begin position="860"/>
        <end position="870"/>
    </location>
</feature>
<dbReference type="InterPro" id="IPR007110">
    <property type="entry name" value="Ig-like_dom"/>
</dbReference>
<feature type="compositionally biased region" description="Acidic residues" evidence="7">
    <location>
        <begin position="424"/>
        <end position="433"/>
    </location>
</feature>
<evidence type="ECO:0000256" key="8">
    <source>
        <dbReference type="SAM" id="Phobius"/>
    </source>
</evidence>
<feature type="compositionally biased region" description="Basic and acidic residues" evidence="7">
    <location>
        <begin position="595"/>
        <end position="625"/>
    </location>
</feature>
<dbReference type="PROSITE" id="PS50835">
    <property type="entry name" value="IG_LIKE"/>
    <property type="match status" value="1"/>
</dbReference>
<keyword evidence="12" id="KW-1185">Reference proteome</keyword>
<dbReference type="FunFam" id="2.60.40.10:FF:000142">
    <property type="entry name" value="V-set domain-containing T-cell activation inhibitor 1"/>
    <property type="match status" value="1"/>
</dbReference>
<accession>A0A5J5DGQ9</accession>
<feature type="compositionally biased region" description="Basic and acidic residues" evidence="7">
    <location>
        <begin position="633"/>
        <end position="643"/>
    </location>
</feature>
<feature type="chain" id="PRO_5023922135" description="Ig-like domain-containing protein" evidence="9">
    <location>
        <begin position="31"/>
        <end position="870"/>
    </location>
</feature>
<comment type="subcellular location">
    <subcellularLocation>
        <location evidence="1">Membrane</location>
    </subcellularLocation>
</comment>
<dbReference type="GO" id="GO:0001817">
    <property type="term" value="P:regulation of cytokine production"/>
    <property type="evidence" value="ECO:0007669"/>
    <property type="project" value="TreeGrafter"/>
</dbReference>
<keyword evidence="8" id="KW-1133">Transmembrane helix</keyword>
<evidence type="ECO:0000256" key="4">
    <source>
        <dbReference type="ARBA" id="ARBA00023157"/>
    </source>
</evidence>
<feature type="compositionally biased region" description="Basic and acidic residues" evidence="7">
    <location>
        <begin position="748"/>
        <end position="761"/>
    </location>
</feature>
<sequence>MLGRLSQCGAFTVLVFHPVVFLTLIHSCRGQSEVIGPSQPIVALIGEDIILPCYLVPAMNAFDITMEWARPDLDPRFVLVWRDGVELEIKKHPSYRGRTSLFTEELKHGAVSLKLSKVKISDVGTYRCFIPVLGKSATVQLVVGAVSPPVIQSSKNLSAGVLQCESEGWHPEPEVLWLDGDGNLLSAGPTETLRGPDGLYTVSSRVVVEKRQGNNFTYEFFMVPSTASTPSTAGSPGLITGSVIGCALLLLIAVVVFVVWKWRQKKFKNKRRSPEDGAEHTEEENKLTSKCDNTGFQILNEREGENAPLMAGREEENNVIGAEDEDRAQSEHKEETQHNQTKPDVDRAEGERDVTSIKNENVSLIPTEVEKHQKQDMTGREVKDDGDEGGAEQTMEPVKADSGRSLVLVAEGPKEQLQSVRADQEEEKEEETWPEPMTDVHKKKQNIKKKRKKKENSKKLQEEQKEQGQQEIERNIQPEEQKTQEREKDEMEPQTEKDNQHVLQDRKQDTSKAGHEEKKGKDQEENQSYITTTTQRKAGNQMEKINESMEKTEEEKMEKEKKRQSEEQDILKRNEDKIETKTQTGDVNQQGLDASKQEAQHEDETGKDQEEEQRKMTPMEERPESPKVQMNENSKETEIKRSQSENNELMPSVSISEVTENPDLKTHQETAGRQEQRLQEENHLQAEERVRNKEETSGRNQKEQPEESSKKVEEEGEEEEMESGKEADSDEPQKTSKKIQQGQVQAEQHLDVKEGIPEKIKVFTAERGGERQGVQQQEPMDNNRRRSIKAERRGKRQLKQEKEFNVSQKQTGKKKRCHEEDSEPTQKRSKKSEEDVNMEQDLIDTEEMEVNSQQDQACMCEEDQEEDMDL</sequence>
<protein>
    <recommendedName>
        <fullName evidence="10">Ig-like domain-containing protein</fullName>
    </recommendedName>
</protein>
<proteinExistence type="predicted"/>
<keyword evidence="3 8" id="KW-0472">Membrane</keyword>
<keyword evidence="4" id="KW-1015">Disulfide bond</keyword>
<evidence type="ECO:0000256" key="2">
    <source>
        <dbReference type="ARBA" id="ARBA00022729"/>
    </source>
</evidence>
<dbReference type="GO" id="GO:0050863">
    <property type="term" value="P:regulation of T cell activation"/>
    <property type="evidence" value="ECO:0007669"/>
    <property type="project" value="UniProtKB-ARBA"/>
</dbReference>
<feature type="compositionally biased region" description="Basic and acidic residues" evidence="7">
    <location>
        <begin position="368"/>
        <end position="383"/>
    </location>
</feature>
<reference evidence="11 12" key="1">
    <citation type="submission" date="2019-08" db="EMBL/GenBank/DDBJ databases">
        <title>A chromosome-level genome assembly, high-density linkage maps, and genome scans reveal the genomic architecture of hybrid incompatibilities underlying speciation via character displacement in darters (Percidae: Etheostominae).</title>
        <authorList>
            <person name="Moran R.L."/>
            <person name="Catchen J.M."/>
            <person name="Fuller R.C."/>
        </authorList>
    </citation>
    <scope>NUCLEOTIDE SEQUENCE [LARGE SCALE GENOMIC DNA]</scope>
    <source>
        <strain evidence="11">EspeVRDwgs_2016</strain>
        <tissue evidence="11">Muscle</tissue>
    </source>
</reference>
<feature type="compositionally biased region" description="Basic and acidic residues" evidence="7">
    <location>
        <begin position="327"/>
        <end position="355"/>
    </location>
</feature>
<dbReference type="GO" id="GO:1903037">
    <property type="term" value="P:regulation of leukocyte cell-cell adhesion"/>
    <property type="evidence" value="ECO:0007669"/>
    <property type="project" value="UniProtKB-ARBA"/>
</dbReference>
<dbReference type="Proteomes" id="UP000327493">
    <property type="component" value="Chromosome 5"/>
</dbReference>
<feature type="region of interest" description="Disordered" evidence="7">
    <location>
        <begin position="323"/>
        <end position="870"/>
    </location>
</feature>
<dbReference type="GO" id="GO:0050852">
    <property type="term" value="P:T cell receptor signaling pathway"/>
    <property type="evidence" value="ECO:0007669"/>
    <property type="project" value="TreeGrafter"/>
</dbReference>
<keyword evidence="6" id="KW-0393">Immunoglobulin domain</keyword>
<name>A0A5J5DGQ9_9PERO</name>
<dbReference type="PANTHER" id="PTHR24100:SF151">
    <property type="entry name" value="ICOS LIGAND"/>
    <property type="match status" value="1"/>
</dbReference>
<dbReference type="Pfam" id="PF22705">
    <property type="entry name" value="C2-set_3"/>
    <property type="match status" value="1"/>
</dbReference>
<dbReference type="SUPFAM" id="SSF48726">
    <property type="entry name" value="Immunoglobulin"/>
    <property type="match status" value="2"/>
</dbReference>
<feature type="compositionally biased region" description="Acidic residues" evidence="7">
    <location>
        <begin position="835"/>
        <end position="849"/>
    </location>
</feature>
<feature type="compositionally biased region" description="Basic and acidic residues" evidence="7">
    <location>
        <begin position="457"/>
        <end position="524"/>
    </location>
</feature>
<dbReference type="AlphaFoldDB" id="A0A5J5DGQ9"/>
<keyword evidence="5" id="KW-0325">Glycoprotein</keyword>
<feature type="region of interest" description="Disordered" evidence="7">
    <location>
        <begin position="269"/>
        <end position="293"/>
    </location>
</feature>
<feature type="compositionally biased region" description="Basic and acidic residues" evidence="7">
    <location>
        <begin position="781"/>
        <end position="791"/>
    </location>
</feature>
<evidence type="ECO:0000256" key="7">
    <source>
        <dbReference type="SAM" id="MobiDB-lite"/>
    </source>
</evidence>
<feature type="transmembrane region" description="Helical" evidence="8">
    <location>
        <begin position="238"/>
        <end position="262"/>
    </location>
</feature>
<keyword evidence="8" id="KW-0812">Transmembrane</keyword>
<evidence type="ECO:0000313" key="11">
    <source>
        <dbReference type="EMBL" id="KAA8592400.1"/>
    </source>
</evidence>
<feature type="domain" description="Ig-like" evidence="10">
    <location>
        <begin position="18"/>
        <end position="140"/>
    </location>
</feature>
<feature type="compositionally biased region" description="Basic and acidic residues" evidence="7">
    <location>
        <begin position="662"/>
        <end position="713"/>
    </location>
</feature>
<evidence type="ECO:0000256" key="9">
    <source>
        <dbReference type="SAM" id="SignalP"/>
    </source>
</evidence>
<feature type="compositionally biased region" description="Basic and acidic residues" evidence="7">
    <location>
        <begin position="544"/>
        <end position="580"/>
    </location>
</feature>
<feature type="signal peptide" evidence="9">
    <location>
        <begin position="1"/>
        <end position="30"/>
    </location>
</feature>
<dbReference type="InterPro" id="IPR053896">
    <property type="entry name" value="BTN3A2-like_Ig-C"/>
</dbReference>
<keyword evidence="2 9" id="KW-0732">Signal</keyword>
<dbReference type="EMBL" id="VOFY01000005">
    <property type="protein sequence ID" value="KAA8592400.1"/>
    <property type="molecule type" value="Genomic_DNA"/>
</dbReference>
<comment type="caution">
    <text evidence="11">The sequence shown here is derived from an EMBL/GenBank/DDBJ whole genome shotgun (WGS) entry which is preliminary data.</text>
</comment>
<dbReference type="InterPro" id="IPR036179">
    <property type="entry name" value="Ig-like_dom_sf"/>
</dbReference>
<gene>
    <name evidence="11" type="ORF">FQN60_017855</name>
</gene>
<evidence type="ECO:0000259" key="10">
    <source>
        <dbReference type="PROSITE" id="PS50835"/>
    </source>
</evidence>
<organism evidence="11 12">
    <name type="scientific">Etheostoma spectabile</name>
    <name type="common">orangethroat darter</name>
    <dbReference type="NCBI Taxonomy" id="54343"/>
    <lineage>
        <taxon>Eukaryota</taxon>
        <taxon>Metazoa</taxon>
        <taxon>Chordata</taxon>
        <taxon>Craniata</taxon>
        <taxon>Vertebrata</taxon>
        <taxon>Euteleostomi</taxon>
        <taxon>Actinopterygii</taxon>
        <taxon>Neopterygii</taxon>
        <taxon>Teleostei</taxon>
        <taxon>Neoteleostei</taxon>
        <taxon>Acanthomorphata</taxon>
        <taxon>Eupercaria</taxon>
        <taxon>Perciformes</taxon>
        <taxon>Percoidei</taxon>
        <taxon>Percidae</taxon>
        <taxon>Etheostomatinae</taxon>
        <taxon>Etheostoma</taxon>
    </lineage>
</organism>
<dbReference type="InterPro" id="IPR050504">
    <property type="entry name" value="IgSF_BTN/MOG"/>
</dbReference>
<evidence type="ECO:0000256" key="1">
    <source>
        <dbReference type="ARBA" id="ARBA00004370"/>
    </source>
</evidence>
<feature type="compositionally biased region" description="Polar residues" evidence="7">
    <location>
        <begin position="581"/>
        <end position="592"/>
    </location>
</feature>
<dbReference type="InterPro" id="IPR013106">
    <property type="entry name" value="Ig_V-set"/>
</dbReference>
<feature type="compositionally biased region" description="Polar residues" evidence="7">
    <location>
        <begin position="526"/>
        <end position="538"/>
    </location>
</feature>
<evidence type="ECO:0000256" key="6">
    <source>
        <dbReference type="ARBA" id="ARBA00023319"/>
    </source>
</evidence>
<dbReference type="GO" id="GO:0009897">
    <property type="term" value="C:external side of plasma membrane"/>
    <property type="evidence" value="ECO:0007669"/>
    <property type="project" value="TreeGrafter"/>
</dbReference>
<dbReference type="Gene3D" id="2.60.40.10">
    <property type="entry name" value="Immunoglobulins"/>
    <property type="match status" value="2"/>
</dbReference>
<feature type="compositionally biased region" description="Polar residues" evidence="7">
    <location>
        <begin position="644"/>
        <end position="659"/>
    </location>
</feature>
<dbReference type="GO" id="GO:0005102">
    <property type="term" value="F:signaling receptor binding"/>
    <property type="evidence" value="ECO:0007669"/>
    <property type="project" value="TreeGrafter"/>
</dbReference>
<feature type="compositionally biased region" description="Basic residues" evidence="7">
    <location>
        <begin position="441"/>
        <end position="456"/>
    </location>
</feature>
<feature type="compositionally biased region" description="Basic and acidic residues" evidence="7">
    <location>
        <begin position="272"/>
        <end position="289"/>
    </location>
</feature>
<dbReference type="InterPro" id="IPR013783">
    <property type="entry name" value="Ig-like_fold"/>
</dbReference>
<feature type="compositionally biased region" description="Basic and acidic residues" evidence="7">
    <location>
        <begin position="722"/>
        <end position="734"/>
    </location>
</feature>